<feature type="transmembrane region" description="Helical" evidence="1">
    <location>
        <begin position="70"/>
        <end position="93"/>
    </location>
</feature>
<proteinExistence type="predicted"/>
<evidence type="ECO:0000256" key="1">
    <source>
        <dbReference type="SAM" id="Phobius"/>
    </source>
</evidence>
<dbReference type="Proteomes" id="UP001160390">
    <property type="component" value="Unassembled WGS sequence"/>
</dbReference>
<keyword evidence="1" id="KW-0812">Transmembrane</keyword>
<protein>
    <submittedName>
        <fullName evidence="2">Uncharacterized protein</fullName>
    </submittedName>
</protein>
<keyword evidence="1" id="KW-0472">Membrane</keyword>
<gene>
    <name evidence="2" type="ORF">CCHLO57077_00008297</name>
</gene>
<dbReference type="EMBL" id="CABFNP030000799">
    <property type="protein sequence ID" value="CAI6087814.1"/>
    <property type="molecule type" value="Genomic_DNA"/>
</dbReference>
<evidence type="ECO:0000313" key="3">
    <source>
        <dbReference type="Proteomes" id="UP001160390"/>
    </source>
</evidence>
<feature type="transmembrane region" description="Helical" evidence="1">
    <location>
        <begin position="33"/>
        <end position="58"/>
    </location>
</feature>
<evidence type="ECO:0000313" key="2">
    <source>
        <dbReference type="EMBL" id="CAI6087814.1"/>
    </source>
</evidence>
<name>A0AA35M0F5_9HYPO</name>
<dbReference type="AlphaFoldDB" id="A0AA35M0F5"/>
<keyword evidence="1" id="KW-1133">Transmembrane helix</keyword>
<reference evidence="2" key="1">
    <citation type="submission" date="2023-01" db="EMBL/GenBank/DDBJ databases">
        <authorList>
            <person name="Piombo E."/>
        </authorList>
    </citation>
    <scope>NUCLEOTIDE SEQUENCE</scope>
</reference>
<comment type="caution">
    <text evidence="2">The sequence shown here is derived from an EMBL/GenBank/DDBJ whole genome shotgun (WGS) entry which is preliminary data.</text>
</comment>
<sequence>MSDGRAATPSTLLFHHSRYGFHIGYGFLHLFRLLINITMLLCRIDVACTFFSTLGLFIAAYDPPMVERPVYYYAIAILVFSWCFTITVIFEVIDDFFASFPGLGHTGSADCFAEPRYWKTISSLLVNSIQDV</sequence>
<accession>A0AA35M0F5</accession>
<keyword evidence="3" id="KW-1185">Reference proteome</keyword>
<organism evidence="2 3">
    <name type="scientific">Clonostachys chloroleuca</name>
    <dbReference type="NCBI Taxonomy" id="1926264"/>
    <lineage>
        <taxon>Eukaryota</taxon>
        <taxon>Fungi</taxon>
        <taxon>Dikarya</taxon>
        <taxon>Ascomycota</taxon>
        <taxon>Pezizomycotina</taxon>
        <taxon>Sordariomycetes</taxon>
        <taxon>Hypocreomycetidae</taxon>
        <taxon>Hypocreales</taxon>
        <taxon>Bionectriaceae</taxon>
        <taxon>Clonostachys</taxon>
    </lineage>
</organism>